<dbReference type="PANTHER" id="PTHR10075">
    <property type="entry name" value="BASIGIN RELATED"/>
    <property type="match status" value="1"/>
</dbReference>
<evidence type="ECO:0000313" key="4">
    <source>
        <dbReference type="Proteomes" id="UP001162164"/>
    </source>
</evidence>
<dbReference type="Gene3D" id="2.60.40.10">
    <property type="entry name" value="Immunoglobulins"/>
    <property type="match status" value="1"/>
</dbReference>
<keyword evidence="4" id="KW-1185">Reference proteome</keyword>
<dbReference type="InterPro" id="IPR036179">
    <property type="entry name" value="Ig-like_dom_sf"/>
</dbReference>
<comment type="caution">
    <text evidence="3">The sequence shown here is derived from an EMBL/GenBank/DDBJ whole genome shotgun (WGS) entry which is preliminary data.</text>
</comment>
<evidence type="ECO:0000256" key="1">
    <source>
        <dbReference type="ARBA" id="ARBA00023319"/>
    </source>
</evidence>
<dbReference type="SMART" id="SM00409">
    <property type="entry name" value="IG"/>
    <property type="match status" value="1"/>
</dbReference>
<evidence type="ECO:0000313" key="3">
    <source>
        <dbReference type="EMBL" id="KAJ8972780.1"/>
    </source>
</evidence>
<feature type="domain" description="Ig-like" evidence="2">
    <location>
        <begin position="7"/>
        <end position="110"/>
    </location>
</feature>
<dbReference type="EMBL" id="JAPWTJ010001303">
    <property type="protein sequence ID" value="KAJ8972780.1"/>
    <property type="molecule type" value="Genomic_DNA"/>
</dbReference>
<dbReference type="InterPro" id="IPR013783">
    <property type="entry name" value="Ig-like_fold"/>
</dbReference>
<gene>
    <name evidence="3" type="ORF">NQ317_011632</name>
</gene>
<protein>
    <recommendedName>
        <fullName evidence="2">Ig-like domain-containing protein</fullName>
    </recommendedName>
</protein>
<organism evidence="3 4">
    <name type="scientific">Molorchus minor</name>
    <dbReference type="NCBI Taxonomy" id="1323400"/>
    <lineage>
        <taxon>Eukaryota</taxon>
        <taxon>Metazoa</taxon>
        <taxon>Ecdysozoa</taxon>
        <taxon>Arthropoda</taxon>
        <taxon>Hexapoda</taxon>
        <taxon>Insecta</taxon>
        <taxon>Pterygota</taxon>
        <taxon>Neoptera</taxon>
        <taxon>Endopterygota</taxon>
        <taxon>Coleoptera</taxon>
        <taxon>Polyphaga</taxon>
        <taxon>Cucujiformia</taxon>
        <taxon>Chrysomeloidea</taxon>
        <taxon>Cerambycidae</taxon>
        <taxon>Lamiinae</taxon>
        <taxon>Monochamini</taxon>
        <taxon>Molorchus</taxon>
    </lineage>
</organism>
<dbReference type="SUPFAM" id="SSF48726">
    <property type="entry name" value="Immunoglobulin"/>
    <property type="match status" value="1"/>
</dbReference>
<dbReference type="InterPro" id="IPR007110">
    <property type="entry name" value="Ig-like_dom"/>
</dbReference>
<evidence type="ECO:0000259" key="2">
    <source>
        <dbReference type="PROSITE" id="PS50835"/>
    </source>
</evidence>
<reference evidence="3" key="1">
    <citation type="journal article" date="2023" name="Insect Mol. Biol.">
        <title>Genome sequencing provides insights into the evolution of gene families encoding plant cell wall-degrading enzymes in longhorned beetles.</title>
        <authorList>
            <person name="Shin N.R."/>
            <person name="Okamura Y."/>
            <person name="Kirsch R."/>
            <person name="Pauchet Y."/>
        </authorList>
    </citation>
    <scope>NUCLEOTIDE SEQUENCE</scope>
    <source>
        <strain evidence="3">MMC_N1</strain>
    </source>
</reference>
<accession>A0ABQ9J488</accession>
<sequence length="128" mass="14559">MKFLPLPQTMAMCVVYCRDELYFTKSPKDVTVVLGQAITIPCEVIPSEGIKYYWELNGSKITNTTRRYQQGSNLHITRVDRERDSGQFTCIAEDTTGQSTPITSSPASVNIQCEYIFGLSTRKFDYRP</sequence>
<dbReference type="Proteomes" id="UP001162164">
    <property type="component" value="Unassembled WGS sequence"/>
</dbReference>
<proteinExistence type="predicted"/>
<dbReference type="Pfam" id="PF13927">
    <property type="entry name" value="Ig_3"/>
    <property type="match status" value="1"/>
</dbReference>
<dbReference type="PROSITE" id="PS50835">
    <property type="entry name" value="IG_LIKE"/>
    <property type="match status" value="1"/>
</dbReference>
<dbReference type="InterPro" id="IPR003598">
    <property type="entry name" value="Ig_sub2"/>
</dbReference>
<keyword evidence="1" id="KW-0393">Immunoglobulin domain</keyword>
<dbReference type="SMART" id="SM00408">
    <property type="entry name" value="IGc2"/>
    <property type="match status" value="1"/>
</dbReference>
<name>A0ABQ9J488_9CUCU</name>
<dbReference type="InterPro" id="IPR003599">
    <property type="entry name" value="Ig_sub"/>
</dbReference>
<dbReference type="PANTHER" id="PTHR10075:SF101">
    <property type="entry name" value="ZWEI IG DOMAIN PROTEIN ZIG-3"/>
    <property type="match status" value="1"/>
</dbReference>